<dbReference type="PROSITE" id="PS52015">
    <property type="entry name" value="TONB_CTD"/>
    <property type="match status" value="1"/>
</dbReference>
<keyword evidence="6 10" id="KW-0812">Transmembrane</keyword>
<keyword evidence="7" id="KW-0653">Protein transport</keyword>
<evidence type="ECO:0000256" key="9">
    <source>
        <dbReference type="ARBA" id="ARBA00023136"/>
    </source>
</evidence>
<keyword evidence="5" id="KW-0997">Cell inner membrane</keyword>
<evidence type="ECO:0000256" key="7">
    <source>
        <dbReference type="ARBA" id="ARBA00022927"/>
    </source>
</evidence>
<comment type="similarity">
    <text evidence="2">Belongs to the TonB family.</text>
</comment>
<evidence type="ECO:0000256" key="5">
    <source>
        <dbReference type="ARBA" id="ARBA00022519"/>
    </source>
</evidence>
<evidence type="ECO:0000259" key="11">
    <source>
        <dbReference type="PROSITE" id="PS52015"/>
    </source>
</evidence>
<dbReference type="EMBL" id="JAUCDY010000001">
    <property type="protein sequence ID" value="MDM7856689.1"/>
    <property type="molecule type" value="Genomic_DNA"/>
</dbReference>
<comment type="subcellular location">
    <subcellularLocation>
        <location evidence="1">Cell inner membrane</location>
        <topology evidence="1">Single-pass membrane protein</topology>
        <orientation evidence="1">Periplasmic side</orientation>
    </subcellularLocation>
</comment>
<dbReference type="NCBIfam" id="TIGR01352">
    <property type="entry name" value="tonB_Cterm"/>
    <property type="match status" value="1"/>
</dbReference>
<protein>
    <submittedName>
        <fullName evidence="12">Energy transducer TonB</fullName>
    </submittedName>
</protein>
<feature type="domain" description="TonB C-terminal" evidence="11">
    <location>
        <begin position="197"/>
        <end position="294"/>
    </location>
</feature>
<dbReference type="Gene3D" id="3.30.1150.10">
    <property type="match status" value="1"/>
</dbReference>
<dbReference type="SUPFAM" id="SSF74653">
    <property type="entry name" value="TolA/TonB C-terminal domain"/>
    <property type="match status" value="1"/>
</dbReference>
<feature type="transmembrane region" description="Helical" evidence="10">
    <location>
        <begin position="20"/>
        <end position="41"/>
    </location>
</feature>
<evidence type="ECO:0000256" key="10">
    <source>
        <dbReference type="SAM" id="Phobius"/>
    </source>
</evidence>
<name>A0ABT7SKH9_9GAMM</name>
<dbReference type="InterPro" id="IPR006260">
    <property type="entry name" value="TonB/TolA_C"/>
</dbReference>
<organism evidence="12 13">
    <name type="scientific">Thiopseudomonas acetoxidans</name>
    <dbReference type="NCBI Taxonomy" id="3041622"/>
    <lineage>
        <taxon>Bacteria</taxon>
        <taxon>Pseudomonadati</taxon>
        <taxon>Pseudomonadota</taxon>
        <taxon>Gammaproteobacteria</taxon>
        <taxon>Pseudomonadales</taxon>
        <taxon>Pseudomonadaceae</taxon>
        <taxon>Thiopseudomonas</taxon>
    </lineage>
</organism>
<evidence type="ECO:0000313" key="13">
    <source>
        <dbReference type="Proteomes" id="UP001241056"/>
    </source>
</evidence>
<dbReference type="PANTHER" id="PTHR33446">
    <property type="entry name" value="PROTEIN TONB-RELATED"/>
    <property type="match status" value="1"/>
</dbReference>
<keyword evidence="3" id="KW-0813">Transport</keyword>
<reference evidence="12 13" key="1">
    <citation type="submission" date="2023-06" db="EMBL/GenBank/DDBJ databases">
        <title>Thiopseudomonas sp. CY1220 draft genome sequence.</title>
        <authorList>
            <person name="Zhao G."/>
            <person name="An M."/>
        </authorList>
    </citation>
    <scope>NUCLEOTIDE SEQUENCE [LARGE SCALE GENOMIC DNA]</scope>
    <source>
        <strain evidence="12 13">CY1220</strain>
    </source>
</reference>
<keyword evidence="8 10" id="KW-1133">Transmembrane helix</keyword>
<dbReference type="Pfam" id="PF03544">
    <property type="entry name" value="TonB_C"/>
    <property type="match status" value="1"/>
</dbReference>
<proteinExistence type="inferred from homology"/>
<dbReference type="InterPro" id="IPR051045">
    <property type="entry name" value="TonB-dependent_transducer"/>
</dbReference>
<keyword evidence="4" id="KW-1003">Cell membrane</keyword>
<evidence type="ECO:0000256" key="6">
    <source>
        <dbReference type="ARBA" id="ARBA00022692"/>
    </source>
</evidence>
<evidence type="ECO:0000256" key="3">
    <source>
        <dbReference type="ARBA" id="ARBA00022448"/>
    </source>
</evidence>
<evidence type="ECO:0000256" key="8">
    <source>
        <dbReference type="ARBA" id="ARBA00022989"/>
    </source>
</evidence>
<evidence type="ECO:0000256" key="1">
    <source>
        <dbReference type="ARBA" id="ARBA00004383"/>
    </source>
</evidence>
<sequence length="296" mass="33109">MSTLSTIDYPPETEATGRLSFTLAIAALLHLAVILGVNFTVEDLPSMSKGLEVTLAIIANEKAPQEADYIAQVSQQGSGTLEHEATPTTDIKPIIQDNQFNEVSIDSTLEPPEPVVVADPVISTLHERPEKVVQETKVQEKMQPTRAAPLLDREQLAMDIASLEAEYHRVRQESTKRPRISRQNTAATKRDISAWYRDTWRKKVERIGNLNYPDEARRKGIYGSLRLLVVIRSDGTIAELAVMQSSGEPVLDEAAQRIVRLSAPFAPFTGEMASKFDQIEIIRTWRFGRDDYLTSH</sequence>
<keyword evidence="13" id="KW-1185">Reference proteome</keyword>
<evidence type="ECO:0000256" key="4">
    <source>
        <dbReference type="ARBA" id="ARBA00022475"/>
    </source>
</evidence>
<comment type="caution">
    <text evidence="12">The sequence shown here is derived from an EMBL/GenBank/DDBJ whole genome shotgun (WGS) entry which is preliminary data.</text>
</comment>
<accession>A0ABT7SKH9</accession>
<dbReference type="InterPro" id="IPR037682">
    <property type="entry name" value="TonB_C"/>
</dbReference>
<keyword evidence="9 10" id="KW-0472">Membrane</keyword>
<dbReference type="Proteomes" id="UP001241056">
    <property type="component" value="Unassembled WGS sequence"/>
</dbReference>
<evidence type="ECO:0000313" key="12">
    <source>
        <dbReference type="EMBL" id="MDM7856689.1"/>
    </source>
</evidence>
<dbReference type="PANTHER" id="PTHR33446:SF11">
    <property type="entry name" value="TONB3"/>
    <property type="match status" value="1"/>
</dbReference>
<dbReference type="RefSeq" id="WP_289409242.1">
    <property type="nucleotide sequence ID" value="NZ_JAUCDY010000001.1"/>
</dbReference>
<evidence type="ECO:0000256" key="2">
    <source>
        <dbReference type="ARBA" id="ARBA00006555"/>
    </source>
</evidence>
<gene>
    <name evidence="12" type="ORF">QEZ41_00090</name>
</gene>